<sequence>MSDLIVHHYTLSPFSEKVRAMLGYAGLSWQSVQVKEMPPRPLLAPLAGGYRKIPVAQIGADVFCDTRTISREIARLGNKPELVLENCSPEVQEFVRQVDLDIFLACIISAGNLTLLRRVLKESTLADLGKLLWDRLRMGSKARVKAHGPRQMKRMVRAHLDHLEAMLAEQPFLFGEQPNAGDFSAYHSLWFQRDLANQPAIKNYPNVNTWMDRLQAFGQGERREINADQALEIARTASPRALANSNQDDTLIGHTVSLAPDDYGRDPVTGTLVTSNDQGWVVARHEPAVGEVHVHFPRQGFVIRAA</sequence>
<dbReference type="InterPro" id="IPR004045">
    <property type="entry name" value="Glutathione_S-Trfase_N"/>
</dbReference>
<dbReference type="eggNOG" id="COG0625">
    <property type="taxonomic scope" value="Bacteria"/>
</dbReference>
<dbReference type="PATRIC" id="fig|1177179.3.peg.1600"/>
<accession>L0WC80</accession>
<feature type="domain" description="GST N-terminal" evidence="1">
    <location>
        <begin position="2"/>
        <end position="81"/>
    </location>
</feature>
<evidence type="ECO:0000313" key="2">
    <source>
        <dbReference type="EMBL" id="EKF74556.1"/>
    </source>
</evidence>
<dbReference type="SUPFAM" id="SSF47616">
    <property type="entry name" value="GST C-terminal domain-like"/>
    <property type="match status" value="1"/>
</dbReference>
<dbReference type="PROSITE" id="PS50404">
    <property type="entry name" value="GST_NTER"/>
    <property type="match status" value="1"/>
</dbReference>
<organism evidence="2 3">
    <name type="scientific">Alcanivorax hongdengensis A-11-3</name>
    <dbReference type="NCBI Taxonomy" id="1177179"/>
    <lineage>
        <taxon>Bacteria</taxon>
        <taxon>Pseudomonadati</taxon>
        <taxon>Pseudomonadota</taxon>
        <taxon>Gammaproteobacteria</taxon>
        <taxon>Oceanospirillales</taxon>
        <taxon>Alcanivoracaceae</taxon>
        <taxon>Alcanivorax</taxon>
    </lineage>
</organism>
<keyword evidence="2" id="KW-0808">Transferase</keyword>
<dbReference type="SUPFAM" id="SSF52833">
    <property type="entry name" value="Thioredoxin-like"/>
    <property type="match status" value="1"/>
</dbReference>
<gene>
    <name evidence="2" type="ORF">A11A3_08015</name>
</gene>
<comment type="caution">
    <text evidence="2">The sequence shown here is derived from an EMBL/GenBank/DDBJ whole genome shotgun (WGS) entry which is preliminary data.</text>
</comment>
<dbReference type="InterPro" id="IPR036249">
    <property type="entry name" value="Thioredoxin-like_sf"/>
</dbReference>
<dbReference type="GO" id="GO:0016740">
    <property type="term" value="F:transferase activity"/>
    <property type="evidence" value="ECO:0007669"/>
    <property type="project" value="UniProtKB-KW"/>
</dbReference>
<dbReference type="Pfam" id="PF13417">
    <property type="entry name" value="GST_N_3"/>
    <property type="match status" value="1"/>
</dbReference>
<dbReference type="RefSeq" id="WP_008928782.1">
    <property type="nucleotide sequence ID" value="NZ_AMRJ01000010.1"/>
</dbReference>
<dbReference type="STRING" id="1177179.A11A3_08015"/>
<evidence type="ECO:0000313" key="3">
    <source>
        <dbReference type="Proteomes" id="UP000010164"/>
    </source>
</evidence>
<evidence type="ECO:0000259" key="1">
    <source>
        <dbReference type="PROSITE" id="PS50404"/>
    </source>
</evidence>
<dbReference type="Gene3D" id="3.40.30.110">
    <property type="match status" value="2"/>
</dbReference>
<name>L0WC80_9GAMM</name>
<reference evidence="2 3" key="1">
    <citation type="journal article" date="2012" name="J. Bacteriol.">
        <title>Genome Sequence of the Alkane-Degrading Bacterium Alcanivorax hongdengensis Type Strain A-11-3.</title>
        <authorList>
            <person name="Lai Q."/>
            <person name="Shao Z."/>
        </authorList>
    </citation>
    <scope>NUCLEOTIDE SEQUENCE [LARGE SCALE GENOMIC DNA]</scope>
    <source>
        <strain evidence="2 3">A-11-3</strain>
    </source>
</reference>
<protein>
    <submittedName>
        <fullName evidence="2">Glutathione S-transferase</fullName>
    </submittedName>
</protein>
<dbReference type="AlphaFoldDB" id="L0WC80"/>
<dbReference type="Proteomes" id="UP000010164">
    <property type="component" value="Unassembled WGS sequence"/>
</dbReference>
<dbReference type="EMBL" id="AMRJ01000010">
    <property type="protein sequence ID" value="EKF74556.1"/>
    <property type="molecule type" value="Genomic_DNA"/>
</dbReference>
<dbReference type="CDD" id="cd00570">
    <property type="entry name" value="GST_N_family"/>
    <property type="match status" value="1"/>
</dbReference>
<proteinExistence type="predicted"/>
<dbReference type="OrthoDB" id="5791869at2"/>
<dbReference type="InterPro" id="IPR036282">
    <property type="entry name" value="Glutathione-S-Trfase_C_sf"/>
</dbReference>
<dbReference type="Pfam" id="PF13410">
    <property type="entry name" value="GST_C_2"/>
    <property type="match status" value="1"/>
</dbReference>
<keyword evidence="3" id="KW-1185">Reference proteome</keyword>